<evidence type="ECO:0000256" key="1">
    <source>
        <dbReference type="SAM" id="MobiDB-lite"/>
    </source>
</evidence>
<dbReference type="RefSeq" id="WP_264386107.1">
    <property type="nucleotide sequence ID" value="NZ_CP074352.1"/>
</dbReference>
<protein>
    <recommendedName>
        <fullName evidence="4">Flagellar hook-length control protein FliK</fullName>
    </recommendedName>
</protein>
<evidence type="ECO:0000313" key="3">
    <source>
        <dbReference type="Proteomes" id="UP001156318"/>
    </source>
</evidence>
<dbReference type="CDD" id="cd17468">
    <property type="entry name" value="T3SS_HrpP_C"/>
    <property type="match status" value="1"/>
</dbReference>
<dbReference type="InterPro" id="IPR049757">
    <property type="entry name" value="T3SS_HrpP-like_C"/>
</dbReference>
<feature type="region of interest" description="Disordered" evidence="1">
    <location>
        <begin position="1"/>
        <end position="48"/>
    </location>
</feature>
<name>A0ABY6JIM9_9ENTR</name>
<dbReference type="EMBL" id="CP074352">
    <property type="protein sequence ID" value="UYU33688.1"/>
    <property type="molecule type" value="Genomic_DNA"/>
</dbReference>
<evidence type="ECO:0000313" key="2">
    <source>
        <dbReference type="EMBL" id="UYU33688.1"/>
    </source>
</evidence>
<gene>
    <name evidence="2" type="ORF">KFZ77_09370</name>
</gene>
<dbReference type="Proteomes" id="UP001156318">
    <property type="component" value="Chromosome"/>
</dbReference>
<reference evidence="2 3" key="1">
    <citation type="submission" date="2021-05" db="EMBL/GenBank/DDBJ databases">
        <title>Isolation, identification, and the growth promoting effects of Pantoea dispersa strain YSD J2 from the aboveground leaves of Cyperus esculentus L.Var. Sativus.</title>
        <authorList>
            <person name="Wang S."/>
            <person name="Tang X.M."/>
            <person name="Huang Y.N."/>
        </authorList>
    </citation>
    <scope>NUCLEOTIDE SEQUENCE [LARGE SCALE GENOMIC DNA]</scope>
    <source>
        <strain evidence="3">YSD YN2</strain>
    </source>
</reference>
<evidence type="ECO:0008006" key="4">
    <source>
        <dbReference type="Google" id="ProtNLM"/>
    </source>
</evidence>
<accession>A0ABY6JIM9</accession>
<sequence>MSALPQARDTGKQTTSQPQRAQAPVRERQTNSSDAAAPDRKAKGAPVRQDASLFDALLGQPETGLMPTGVPLTASAYPWLQPPATQDTGQVASPARIWQQIEPPLCGMVEKQPPGAVAMTLLLPKLGEVDARLSATGNGNGWDINLRFAPQALLMMAPHQERCRESLRRRLACQVRLRFEQRGGQA</sequence>
<keyword evidence="3" id="KW-1185">Reference proteome</keyword>
<proteinExistence type="predicted"/>
<organism evidence="2 3">
    <name type="scientific">Siccibacter colletis</name>
    <dbReference type="NCBI Taxonomy" id="1505757"/>
    <lineage>
        <taxon>Bacteria</taxon>
        <taxon>Pseudomonadati</taxon>
        <taxon>Pseudomonadota</taxon>
        <taxon>Gammaproteobacteria</taxon>
        <taxon>Enterobacterales</taxon>
        <taxon>Enterobacteriaceae</taxon>
        <taxon>Siccibacter</taxon>
    </lineage>
</organism>